<keyword evidence="11" id="KW-0732">Signal</keyword>
<dbReference type="GO" id="GO:0042281">
    <property type="term" value="F:dolichyl pyrophosphate Man9GlcNAc2 alpha-1,3-glucosyltransferase activity"/>
    <property type="evidence" value="ECO:0007669"/>
    <property type="project" value="TreeGrafter"/>
</dbReference>
<feature type="non-terminal residue" evidence="12">
    <location>
        <position position="1"/>
    </location>
</feature>
<feature type="transmembrane region" description="Helical" evidence="10">
    <location>
        <begin position="221"/>
        <end position="238"/>
    </location>
</feature>
<feature type="transmembrane region" description="Helical" evidence="10">
    <location>
        <begin position="406"/>
        <end position="424"/>
    </location>
</feature>
<feature type="signal peptide" evidence="11">
    <location>
        <begin position="1"/>
        <end position="19"/>
    </location>
</feature>
<dbReference type="UniPathway" id="UPA00378"/>
<keyword evidence="7 10" id="KW-0256">Endoplasmic reticulum</keyword>
<organism evidence="12">
    <name type="scientific">Rhipicephalus appendiculatus</name>
    <name type="common">Brown ear tick</name>
    <dbReference type="NCBI Taxonomy" id="34631"/>
    <lineage>
        <taxon>Eukaryota</taxon>
        <taxon>Metazoa</taxon>
        <taxon>Ecdysozoa</taxon>
        <taxon>Arthropoda</taxon>
        <taxon>Chelicerata</taxon>
        <taxon>Arachnida</taxon>
        <taxon>Acari</taxon>
        <taxon>Parasitiformes</taxon>
        <taxon>Ixodida</taxon>
        <taxon>Ixodoidea</taxon>
        <taxon>Ixodidae</taxon>
        <taxon>Rhipicephalinae</taxon>
        <taxon>Rhipicephalus</taxon>
        <taxon>Rhipicephalus</taxon>
    </lineage>
</organism>
<keyword evidence="9 10" id="KW-0472">Membrane</keyword>
<dbReference type="GO" id="GO:0005789">
    <property type="term" value="C:endoplasmic reticulum membrane"/>
    <property type="evidence" value="ECO:0007669"/>
    <property type="project" value="UniProtKB-SubCell"/>
</dbReference>
<keyword evidence="8 10" id="KW-1133">Transmembrane helix</keyword>
<evidence type="ECO:0000256" key="8">
    <source>
        <dbReference type="ARBA" id="ARBA00022989"/>
    </source>
</evidence>
<evidence type="ECO:0000256" key="1">
    <source>
        <dbReference type="ARBA" id="ARBA00004477"/>
    </source>
</evidence>
<feature type="transmembrane region" description="Helical" evidence="10">
    <location>
        <begin position="467"/>
        <end position="486"/>
    </location>
</feature>
<evidence type="ECO:0000256" key="9">
    <source>
        <dbReference type="ARBA" id="ARBA00023136"/>
    </source>
</evidence>
<evidence type="ECO:0000256" key="4">
    <source>
        <dbReference type="ARBA" id="ARBA00022676"/>
    </source>
</evidence>
<sequence>RRLVRVCCLVACTMFAGEIDDVCYFGVLTALLLRSATSLWPYSGAGKPPMFGDYEAQRHWQEVTVNLPVTQWYENSTTNDLLYWGLDYPPLTAYHSWLCGKVAEVINGSWVALNTSRGMESYDHKLFMRYTVLAADVLVYFPAVLFFWNSLRSPVRMKPRDVAIASTLTLIVPGLVLIDHGHFQYNCVSLGLSLLAVALVERERPLLSAVAFSLALNYKQMALYYAIPFFCYLLGCCFQRQGLGSKLRLFLGLALAVATTFGACWAPYLGSPDRALQVVRRLFPLDRGLFEDKVANIWCTLSIVVKLKNLYSPTALAFVSGLVTLGTASISAVDVLLRPTPERFRFTLINCSLAFFLCSYQVHEKTILFPALAFYLILDKHPGLVVWFSTLATFSMFPLLYKDGLVTPYFALVVLNLVFVYQAYLKDVTRSSQVTLLFVLSLTGCIALNALHLTMPPPTRYPDLHQLLNAAYSCGHFVLFLVYTHYLQFQLPASRFTKLKKK</sequence>
<evidence type="ECO:0000256" key="6">
    <source>
        <dbReference type="ARBA" id="ARBA00022692"/>
    </source>
</evidence>
<proteinExistence type="inferred from homology"/>
<feature type="transmembrane region" description="Helical" evidence="10">
    <location>
        <begin position="160"/>
        <end position="178"/>
    </location>
</feature>
<dbReference type="Pfam" id="PF03155">
    <property type="entry name" value="Alg6_Alg8"/>
    <property type="match status" value="1"/>
</dbReference>
<dbReference type="EC" id="2.4.1.-" evidence="10"/>
<dbReference type="PANTHER" id="PTHR12413">
    <property type="entry name" value="DOLICHYL GLYCOSYLTRANSFERASE"/>
    <property type="match status" value="1"/>
</dbReference>
<feature type="transmembrane region" description="Helical" evidence="10">
    <location>
        <begin position="315"/>
        <end position="337"/>
    </location>
</feature>
<dbReference type="AlphaFoldDB" id="A0A131Z860"/>
<comment type="subcellular location">
    <subcellularLocation>
        <location evidence="1 10">Endoplasmic reticulum membrane</location>
        <topology evidence="1 10">Multi-pass membrane protein</topology>
    </subcellularLocation>
</comment>
<dbReference type="InterPro" id="IPR004856">
    <property type="entry name" value="Glyco_trans_ALG6/ALG8"/>
</dbReference>
<name>A0A131Z860_RHIAP</name>
<dbReference type="EMBL" id="GEDV01001014">
    <property type="protein sequence ID" value="JAP87543.1"/>
    <property type="molecule type" value="Transcribed_RNA"/>
</dbReference>
<protein>
    <recommendedName>
        <fullName evidence="10">Alpha-1,3-glucosyltransferase</fullName>
        <ecNumber evidence="10">2.4.1.-</ecNumber>
    </recommendedName>
</protein>
<dbReference type="PANTHER" id="PTHR12413:SF1">
    <property type="entry name" value="DOLICHYL PYROPHOSPHATE MAN9GLCNAC2 ALPHA-1,3-GLUCOSYLTRANSFERASE"/>
    <property type="match status" value="1"/>
</dbReference>
<comment type="pathway">
    <text evidence="2 10">Protein modification; protein glycosylation.</text>
</comment>
<feature type="transmembrane region" description="Helical" evidence="10">
    <location>
        <begin position="127"/>
        <end position="148"/>
    </location>
</feature>
<evidence type="ECO:0000256" key="2">
    <source>
        <dbReference type="ARBA" id="ARBA00004922"/>
    </source>
</evidence>
<evidence type="ECO:0000256" key="7">
    <source>
        <dbReference type="ARBA" id="ARBA00022824"/>
    </source>
</evidence>
<evidence type="ECO:0000256" key="5">
    <source>
        <dbReference type="ARBA" id="ARBA00022679"/>
    </source>
</evidence>
<keyword evidence="6 10" id="KW-0812">Transmembrane</keyword>
<accession>A0A131Z860</accession>
<reference evidence="12" key="1">
    <citation type="journal article" date="2016" name="Ticks Tick Borne Dis.">
        <title>De novo assembly and annotation of the salivary gland transcriptome of Rhipicephalus appendiculatus male and female ticks during blood feeding.</title>
        <authorList>
            <person name="de Castro M.H."/>
            <person name="de Klerk D."/>
            <person name="Pienaar R."/>
            <person name="Latif A.A."/>
            <person name="Rees D.J."/>
            <person name="Mans B.J."/>
        </authorList>
    </citation>
    <scope>NUCLEOTIDE SEQUENCE</scope>
    <source>
        <tissue evidence="12">Salivary glands</tissue>
    </source>
</reference>
<evidence type="ECO:0000256" key="10">
    <source>
        <dbReference type="RuleBase" id="RU363110"/>
    </source>
</evidence>
<keyword evidence="5 10" id="KW-0808">Transferase</keyword>
<feature type="transmembrane region" description="Helical" evidence="10">
    <location>
        <begin position="436"/>
        <end position="455"/>
    </location>
</feature>
<comment type="similarity">
    <text evidence="3 10">Belongs to the ALG6/ALG8 glucosyltransferase family.</text>
</comment>
<evidence type="ECO:0000313" key="12">
    <source>
        <dbReference type="EMBL" id="JAP87543.1"/>
    </source>
</evidence>
<feature type="transmembrane region" description="Helical" evidence="10">
    <location>
        <begin position="250"/>
        <end position="268"/>
    </location>
</feature>
<keyword evidence="4 10" id="KW-0328">Glycosyltransferase</keyword>
<evidence type="ECO:0000256" key="11">
    <source>
        <dbReference type="SAM" id="SignalP"/>
    </source>
</evidence>
<evidence type="ECO:0000256" key="3">
    <source>
        <dbReference type="ARBA" id="ARBA00008715"/>
    </source>
</evidence>
<feature type="chain" id="PRO_5007286965" description="Alpha-1,3-glucosyltransferase" evidence="11">
    <location>
        <begin position="20"/>
        <end position="502"/>
    </location>
</feature>